<evidence type="ECO:0000256" key="8">
    <source>
        <dbReference type="PIRNR" id="PIRNR037839"/>
    </source>
</evidence>
<accession>A0ABN0WEU1</accession>
<dbReference type="PIRSF" id="PIRSF037839">
    <property type="entry name" value="Ribonuclease_H"/>
    <property type="match status" value="1"/>
</dbReference>
<comment type="subcellular location">
    <subcellularLocation>
        <location evidence="8">Cytoplasm</location>
    </subcellularLocation>
</comment>
<comment type="catalytic activity">
    <reaction evidence="1 8">
        <text>Endonucleolytic cleavage to 5'-phosphomonoester.</text>
        <dbReference type="EC" id="3.1.26.4"/>
    </reaction>
</comment>
<dbReference type="RefSeq" id="WP_343799949.1">
    <property type="nucleotide sequence ID" value="NZ_BAAADJ010000024.1"/>
</dbReference>
<keyword evidence="4 8" id="KW-0540">Nuclease</keyword>
<comment type="caution">
    <text evidence="10">The sequence shown here is derived from an EMBL/GenBank/DDBJ whole genome shotgun (WGS) entry which is preliminary data.</text>
</comment>
<evidence type="ECO:0000256" key="3">
    <source>
        <dbReference type="ARBA" id="ARBA00012180"/>
    </source>
</evidence>
<keyword evidence="8" id="KW-0460">Magnesium</keyword>
<evidence type="ECO:0000256" key="5">
    <source>
        <dbReference type="ARBA" id="ARBA00022723"/>
    </source>
</evidence>
<keyword evidence="5 8" id="KW-0479">Metal-binding</keyword>
<evidence type="ECO:0000313" key="11">
    <source>
        <dbReference type="Proteomes" id="UP001500782"/>
    </source>
</evidence>
<dbReference type="Gene3D" id="3.40.970.10">
    <property type="entry name" value="Ribonuclease H1, N-terminal domain"/>
    <property type="match status" value="1"/>
</dbReference>
<dbReference type="PANTHER" id="PTHR10642:SF26">
    <property type="entry name" value="RIBONUCLEASE H1"/>
    <property type="match status" value="1"/>
</dbReference>
<dbReference type="EMBL" id="BAAADJ010000024">
    <property type="protein sequence ID" value="GAA0335077.1"/>
    <property type="molecule type" value="Genomic_DNA"/>
</dbReference>
<dbReference type="CDD" id="cd13935">
    <property type="entry name" value="RNase_H_bacteria_like"/>
    <property type="match status" value="1"/>
</dbReference>
<dbReference type="Proteomes" id="UP001500782">
    <property type="component" value="Unassembled WGS sequence"/>
</dbReference>
<evidence type="ECO:0000313" key="10">
    <source>
        <dbReference type="EMBL" id="GAA0335077.1"/>
    </source>
</evidence>
<reference evidence="10 11" key="1">
    <citation type="journal article" date="2019" name="Int. J. Syst. Evol. Microbiol.">
        <title>The Global Catalogue of Microorganisms (GCM) 10K type strain sequencing project: providing services to taxonomists for standard genome sequencing and annotation.</title>
        <authorList>
            <consortium name="The Broad Institute Genomics Platform"/>
            <consortium name="The Broad Institute Genome Sequencing Center for Infectious Disease"/>
            <person name="Wu L."/>
            <person name="Ma J."/>
        </authorList>
    </citation>
    <scope>NUCLEOTIDE SEQUENCE [LARGE SCALE GENOMIC DNA]</scope>
    <source>
        <strain evidence="10 11">JCM 9731</strain>
    </source>
</reference>
<evidence type="ECO:0000256" key="2">
    <source>
        <dbReference type="ARBA" id="ARBA00005300"/>
    </source>
</evidence>
<keyword evidence="6 8" id="KW-0255">Endonuclease</keyword>
<gene>
    <name evidence="10" type="ORF">GCM10008967_27390</name>
</gene>
<proteinExistence type="inferred from homology"/>
<keyword evidence="7 8" id="KW-0378">Hydrolase</keyword>
<dbReference type="Pfam" id="PF00075">
    <property type="entry name" value="RNase_H"/>
    <property type="match status" value="1"/>
</dbReference>
<dbReference type="InterPro" id="IPR011320">
    <property type="entry name" value="RNase_H1_N"/>
</dbReference>
<dbReference type="PROSITE" id="PS50879">
    <property type="entry name" value="RNASE_H_1"/>
    <property type="match status" value="1"/>
</dbReference>
<dbReference type="Gene3D" id="3.30.420.10">
    <property type="entry name" value="Ribonuclease H-like superfamily/Ribonuclease H"/>
    <property type="match status" value="1"/>
</dbReference>
<dbReference type="SUPFAM" id="SSF53098">
    <property type="entry name" value="Ribonuclease H-like"/>
    <property type="match status" value="1"/>
</dbReference>
<evidence type="ECO:0000256" key="4">
    <source>
        <dbReference type="ARBA" id="ARBA00022722"/>
    </source>
</evidence>
<dbReference type="InterPro" id="IPR002156">
    <property type="entry name" value="RNaseH_domain"/>
</dbReference>
<dbReference type="InterPro" id="IPR036397">
    <property type="entry name" value="RNaseH_sf"/>
</dbReference>
<dbReference type="InterPro" id="IPR012337">
    <property type="entry name" value="RNaseH-like_sf"/>
</dbReference>
<keyword evidence="11" id="KW-1185">Reference proteome</keyword>
<evidence type="ECO:0000256" key="7">
    <source>
        <dbReference type="ARBA" id="ARBA00022801"/>
    </source>
</evidence>
<evidence type="ECO:0000256" key="1">
    <source>
        <dbReference type="ARBA" id="ARBA00000077"/>
    </source>
</evidence>
<dbReference type="SUPFAM" id="SSF55658">
    <property type="entry name" value="L9 N-domain-like"/>
    <property type="match status" value="1"/>
</dbReference>
<sequence length="217" mass="24373">MAKSKKYYVVWQGRNPGIYTSWDECKEQVNGYQGAKYKSFPTHQEAEAAFKVGWGKSLASSGNGKNKTSTGKWRGASHETSEEIIYESISVDAACSGNPGDLEYQGVDTQTGERIFHVGPLENGTNNIGEFLAIVHALALLKKQNSNRPIYSDSATAIGWVKKGKANTQLERSNKTEKVWNLIKRAEHWLSENTYTNKIYKWETKVWGEIKADFGRK</sequence>
<evidence type="ECO:0000259" key="9">
    <source>
        <dbReference type="PROSITE" id="PS50879"/>
    </source>
</evidence>
<dbReference type="InterPro" id="IPR050092">
    <property type="entry name" value="RNase_H"/>
</dbReference>
<dbReference type="InterPro" id="IPR017290">
    <property type="entry name" value="RNase_H_bac"/>
</dbReference>
<dbReference type="PANTHER" id="PTHR10642">
    <property type="entry name" value="RIBONUCLEASE H1"/>
    <property type="match status" value="1"/>
</dbReference>
<evidence type="ECO:0000256" key="6">
    <source>
        <dbReference type="ARBA" id="ARBA00022759"/>
    </source>
</evidence>
<keyword evidence="8" id="KW-0963">Cytoplasm</keyword>
<dbReference type="InterPro" id="IPR009027">
    <property type="entry name" value="Ribosomal_bL9/RNase_H1_N"/>
</dbReference>
<feature type="domain" description="RNase H type-1" evidence="9">
    <location>
        <begin position="83"/>
        <end position="217"/>
    </location>
</feature>
<comment type="similarity">
    <text evidence="2 8">Belongs to the RNase H family.</text>
</comment>
<dbReference type="EC" id="3.1.26.4" evidence="3 8"/>
<protein>
    <recommendedName>
        <fullName evidence="3 8">Ribonuclease H</fullName>
        <ecNumber evidence="3 8">3.1.26.4</ecNumber>
    </recommendedName>
</protein>
<organism evidence="10 11">
    <name type="scientific">Bacillus carboniphilus</name>
    <dbReference type="NCBI Taxonomy" id="86663"/>
    <lineage>
        <taxon>Bacteria</taxon>
        <taxon>Bacillati</taxon>
        <taxon>Bacillota</taxon>
        <taxon>Bacilli</taxon>
        <taxon>Bacillales</taxon>
        <taxon>Bacillaceae</taxon>
        <taxon>Bacillus</taxon>
    </lineage>
</organism>
<dbReference type="InterPro" id="IPR037056">
    <property type="entry name" value="RNase_H1_N_sf"/>
</dbReference>
<dbReference type="Pfam" id="PF01693">
    <property type="entry name" value="Cauli_VI"/>
    <property type="match status" value="1"/>
</dbReference>
<name>A0ABN0WEU1_9BACI</name>
<comment type="function">
    <text evidence="8">Endonuclease that specifically degrades the RNA of RNA-DNA hybrids.</text>
</comment>